<accession>A0A4Q7NQY5</accession>
<dbReference type="RefSeq" id="WP_130493639.1">
    <property type="nucleotide sequence ID" value="NZ_SGXD01000003.1"/>
</dbReference>
<dbReference type="Proteomes" id="UP000293638">
    <property type="component" value="Unassembled WGS sequence"/>
</dbReference>
<dbReference type="AlphaFoldDB" id="A0A4Q7NQY5"/>
<proteinExistence type="predicted"/>
<keyword evidence="2" id="KW-1185">Reference proteome</keyword>
<evidence type="ECO:0000313" key="1">
    <source>
        <dbReference type="EMBL" id="RZS87528.1"/>
    </source>
</evidence>
<protein>
    <submittedName>
        <fullName evidence="1">Uncharacterized protein</fullName>
    </submittedName>
</protein>
<dbReference type="EMBL" id="SGXD01000003">
    <property type="protein sequence ID" value="RZS87528.1"/>
    <property type="molecule type" value="Genomic_DNA"/>
</dbReference>
<comment type="caution">
    <text evidence="1">The sequence shown here is derived from an EMBL/GenBank/DDBJ whole genome shotgun (WGS) entry which is preliminary data.</text>
</comment>
<name>A0A4Q7NQY5_9ACTN</name>
<sequence>MRVVAVVAGTGERDAVLAGLTIPEHPRLARLAPYAETRVAECGVGTLVLLTARPDGTPGGTADAACATGIAVNRLLPDLVLGIDVQAGPTTFAGDDWLVALAQGRVPGSAEGQAGPVAAGAAAAAAAHRRPFLALAAAGTDGLQAAVGPLLASELR</sequence>
<dbReference type="OrthoDB" id="9946441at2"/>
<gene>
    <name evidence="1" type="ORF">EV189_2959</name>
</gene>
<organism evidence="1 2">
    <name type="scientific">Motilibacter rhizosphaerae</name>
    <dbReference type="NCBI Taxonomy" id="598652"/>
    <lineage>
        <taxon>Bacteria</taxon>
        <taxon>Bacillati</taxon>
        <taxon>Actinomycetota</taxon>
        <taxon>Actinomycetes</taxon>
        <taxon>Motilibacterales</taxon>
        <taxon>Motilibacteraceae</taxon>
        <taxon>Motilibacter</taxon>
    </lineage>
</organism>
<reference evidence="1 2" key="1">
    <citation type="submission" date="2019-02" db="EMBL/GenBank/DDBJ databases">
        <title>Genomic Encyclopedia of Type Strains, Phase IV (KMG-IV): sequencing the most valuable type-strain genomes for metagenomic binning, comparative biology and taxonomic classification.</title>
        <authorList>
            <person name="Goeker M."/>
        </authorList>
    </citation>
    <scope>NUCLEOTIDE SEQUENCE [LARGE SCALE GENOMIC DNA]</scope>
    <source>
        <strain evidence="1 2">DSM 45622</strain>
    </source>
</reference>
<evidence type="ECO:0000313" key="2">
    <source>
        <dbReference type="Proteomes" id="UP000293638"/>
    </source>
</evidence>